<feature type="transmembrane region" description="Helical" evidence="7">
    <location>
        <begin position="229"/>
        <end position="249"/>
    </location>
</feature>
<dbReference type="RefSeq" id="WP_371752704.1">
    <property type="nucleotide sequence ID" value="NZ_JAYJLD010000003.1"/>
</dbReference>
<dbReference type="PANTHER" id="PTHR30047:SF11">
    <property type="entry name" value="L-CARNITINE_GAMMA-BUTYROBETAINE ANTIPORTER"/>
    <property type="match status" value="1"/>
</dbReference>
<dbReference type="EMBL" id="JAYJLD010000003">
    <property type="protein sequence ID" value="MEB3100587.1"/>
    <property type="molecule type" value="Genomic_DNA"/>
</dbReference>
<evidence type="ECO:0000256" key="3">
    <source>
        <dbReference type="ARBA" id="ARBA00022475"/>
    </source>
</evidence>
<dbReference type="Proteomes" id="UP001310386">
    <property type="component" value="Unassembled WGS sequence"/>
</dbReference>
<keyword evidence="9" id="KW-1185">Reference proteome</keyword>
<keyword evidence="6 7" id="KW-0472">Membrane</keyword>
<feature type="transmembrane region" description="Helical" evidence="7">
    <location>
        <begin position="409"/>
        <end position="434"/>
    </location>
</feature>
<feature type="transmembrane region" description="Helical" evidence="7">
    <location>
        <begin position="479"/>
        <end position="499"/>
    </location>
</feature>
<dbReference type="PANTHER" id="PTHR30047">
    <property type="entry name" value="HIGH-AFFINITY CHOLINE TRANSPORT PROTEIN-RELATED"/>
    <property type="match status" value="1"/>
</dbReference>
<feature type="transmembrane region" description="Helical" evidence="7">
    <location>
        <begin position="189"/>
        <end position="209"/>
    </location>
</feature>
<evidence type="ECO:0000313" key="8">
    <source>
        <dbReference type="EMBL" id="MEB3100587.1"/>
    </source>
</evidence>
<reference evidence="8" key="1">
    <citation type="submission" date="2023-12" db="EMBL/GenBank/DDBJ databases">
        <title>Fervidustalea candida gen. nov., sp. nov., a novel member of the family Paenibacillaceae isolated from a geothermal area.</title>
        <authorList>
            <person name="Li W.-J."/>
            <person name="Jiao J.-Y."/>
            <person name="Chen Y."/>
        </authorList>
    </citation>
    <scope>NUCLEOTIDE SEQUENCE</scope>
    <source>
        <strain evidence="8">SYSU GA230002</strain>
    </source>
</reference>
<feature type="transmembrane region" description="Helical" evidence="7">
    <location>
        <begin position="9"/>
        <end position="27"/>
    </location>
</feature>
<sequence length="533" mass="57991">MKQPKIDKIIFFSAVAVIAILSILLLADPETGTKIFGNALIFITGKFGTLYLLGCAAAFGMLVWLALGKYGNIKFGDPETKPEFSTKSWVAMLFTAGIGSGLMYWGTIEWAWYYLYPPYQVEPKSVEAANWAATYGMFHWGFTAWAIYCLPALPIAYAMYVRKYKNARLSTACAGVIGEKHAQGIVGKVIDVFFMFGIIGGVGTSLGLATPLISQALSTMIGVEKSMTLDAIIIVAWTIIFGLSVYTGLKKGLKILSDINAWLFIGVALFIFVFGPTVFILSRFTDSLGLLLQNFVRMSFYTDSVGGSGFAEGWTIFYWAWWVAYAPFMGIFVARISKGRTIRQLVAAELIGGTLGCWLAFAVLGNTSMSLQLAFAKDPAAGVDVAGIMEKSGEPAAIVATFQALPGGFLLLGAFTILTLIFLATTLDSSAYTLADAASKEIEDGQEPAKWHRLFWAIALGAIAIILMYGGGLKALQKLSVITSFPLIFILGIASYSFLKWLREDEIKVRNQEADNEFTAYGKKDESTRAIVS</sequence>
<evidence type="ECO:0000256" key="4">
    <source>
        <dbReference type="ARBA" id="ARBA00022692"/>
    </source>
</evidence>
<dbReference type="Pfam" id="PF02028">
    <property type="entry name" value="BCCT"/>
    <property type="match status" value="1"/>
</dbReference>
<feature type="transmembrane region" description="Helical" evidence="7">
    <location>
        <begin position="135"/>
        <end position="160"/>
    </location>
</feature>
<keyword evidence="3" id="KW-1003">Cell membrane</keyword>
<protein>
    <submittedName>
        <fullName evidence="8">BCCT family transporter</fullName>
    </submittedName>
</protein>
<organism evidence="8 9">
    <name type="scientific">Ferviditalea candida</name>
    <dbReference type="NCBI Taxonomy" id="3108399"/>
    <lineage>
        <taxon>Bacteria</taxon>
        <taxon>Bacillati</taxon>
        <taxon>Bacillota</taxon>
        <taxon>Bacilli</taxon>
        <taxon>Bacillales</taxon>
        <taxon>Paenibacillaceae</taxon>
        <taxon>Ferviditalea</taxon>
    </lineage>
</organism>
<dbReference type="PROSITE" id="PS01303">
    <property type="entry name" value="BCCT"/>
    <property type="match status" value="1"/>
</dbReference>
<feature type="transmembrane region" description="Helical" evidence="7">
    <location>
        <begin position="47"/>
        <end position="68"/>
    </location>
</feature>
<evidence type="ECO:0000313" key="9">
    <source>
        <dbReference type="Proteomes" id="UP001310386"/>
    </source>
</evidence>
<evidence type="ECO:0000256" key="6">
    <source>
        <dbReference type="ARBA" id="ARBA00023136"/>
    </source>
</evidence>
<feature type="transmembrane region" description="Helical" evidence="7">
    <location>
        <begin position="454"/>
        <end position="473"/>
    </location>
</feature>
<evidence type="ECO:0000256" key="1">
    <source>
        <dbReference type="ARBA" id="ARBA00004651"/>
    </source>
</evidence>
<evidence type="ECO:0000256" key="2">
    <source>
        <dbReference type="ARBA" id="ARBA00022448"/>
    </source>
</evidence>
<feature type="transmembrane region" description="Helical" evidence="7">
    <location>
        <begin position="346"/>
        <end position="365"/>
    </location>
</feature>
<keyword evidence="4 7" id="KW-0812">Transmembrane</keyword>
<keyword evidence="5 7" id="KW-1133">Transmembrane helix</keyword>
<comment type="subcellular location">
    <subcellularLocation>
        <location evidence="1">Cell membrane</location>
        <topology evidence="1">Multi-pass membrane protein</topology>
    </subcellularLocation>
</comment>
<dbReference type="InterPro" id="IPR018093">
    <property type="entry name" value="BCCT_CS"/>
</dbReference>
<gene>
    <name evidence="8" type="ORF">VF724_02805</name>
</gene>
<name>A0ABU5ZDK2_9BACL</name>
<feature type="transmembrane region" description="Helical" evidence="7">
    <location>
        <begin position="261"/>
        <end position="282"/>
    </location>
</feature>
<feature type="transmembrane region" description="Helical" evidence="7">
    <location>
        <begin position="316"/>
        <end position="334"/>
    </location>
</feature>
<keyword evidence="2" id="KW-0813">Transport</keyword>
<evidence type="ECO:0000256" key="5">
    <source>
        <dbReference type="ARBA" id="ARBA00022989"/>
    </source>
</evidence>
<dbReference type="InterPro" id="IPR000060">
    <property type="entry name" value="BCCT_transptr"/>
</dbReference>
<accession>A0ABU5ZDK2</accession>
<evidence type="ECO:0000256" key="7">
    <source>
        <dbReference type="SAM" id="Phobius"/>
    </source>
</evidence>
<proteinExistence type="predicted"/>
<comment type="caution">
    <text evidence="8">The sequence shown here is derived from an EMBL/GenBank/DDBJ whole genome shotgun (WGS) entry which is preliminary data.</text>
</comment>
<dbReference type="NCBIfam" id="TIGR00842">
    <property type="entry name" value="bcct"/>
    <property type="match status" value="1"/>
</dbReference>
<feature type="transmembrane region" description="Helical" evidence="7">
    <location>
        <begin position="89"/>
        <end position="115"/>
    </location>
</feature>